<keyword evidence="9" id="KW-0226">DNA condensation</keyword>
<dbReference type="InterPro" id="IPR027417">
    <property type="entry name" value="P-loop_NTPase"/>
</dbReference>
<comment type="caution">
    <text evidence="15">The sequence shown here is derived from an EMBL/GenBank/DDBJ whole genome shotgun (WGS) entry which is preliminary data.</text>
</comment>
<evidence type="ECO:0000256" key="5">
    <source>
        <dbReference type="ARBA" id="ARBA00022741"/>
    </source>
</evidence>
<dbReference type="InterPro" id="IPR024704">
    <property type="entry name" value="SMC"/>
</dbReference>
<evidence type="ECO:0000256" key="3">
    <source>
        <dbReference type="ARBA" id="ARBA00018694"/>
    </source>
</evidence>
<dbReference type="OMA" id="THNKIAM"/>
<comment type="function">
    <text evidence="12">Central component of the condensin complex, a complex required for conversion of interphase chromatin into mitotic-like condense chromosomes. The condensin complex probably introduces positive supercoils into relaxed DNA in the presence of type I topoisomerases and converts nicked DNA into positive knotted forms in the presence of type II topoisomerases.</text>
</comment>
<dbReference type="PIRSF" id="PIRSF005719">
    <property type="entry name" value="SMC"/>
    <property type="match status" value="1"/>
</dbReference>
<dbReference type="SUPFAM" id="SSF52540">
    <property type="entry name" value="P-loop containing nucleoside triphosphate hydrolases"/>
    <property type="match status" value="2"/>
</dbReference>
<feature type="coiled-coil region" evidence="13">
    <location>
        <begin position="253"/>
        <end position="474"/>
    </location>
</feature>
<dbReference type="Gene3D" id="3.40.50.300">
    <property type="entry name" value="P-loop containing nucleotide triphosphate hydrolases"/>
    <property type="match status" value="2"/>
</dbReference>
<dbReference type="EMBL" id="VCGU01000009">
    <property type="protein sequence ID" value="TRY71148.1"/>
    <property type="molecule type" value="Genomic_DNA"/>
</dbReference>
<feature type="coiled-coil region" evidence="13">
    <location>
        <begin position="657"/>
        <end position="916"/>
    </location>
</feature>
<evidence type="ECO:0000256" key="1">
    <source>
        <dbReference type="ARBA" id="ARBA00004123"/>
    </source>
</evidence>
<dbReference type="InterPro" id="IPR010935">
    <property type="entry name" value="SMC_hinge"/>
</dbReference>
<evidence type="ECO:0000313" key="16">
    <source>
        <dbReference type="Proteomes" id="UP000318571"/>
    </source>
</evidence>
<dbReference type="FunFam" id="3.40.50.300:FF:000278">
    <property type="entry name" value="Structural maintenance of chromosomes 2"/>
    <property type="match status" value="1"/>
</dbReference>
<keyword evidence="16" id="KW-1185">Reference proteome</keyword>
<dbReference type="GO" id="GO:0005524">
    <property type="term" value="F:ATP binding"/>
    <property type="evidence" value="ECO:0007669"/>
    <property type="project" value="UniProtKB-KW"/>
</dbReference>
<dbReference type="STRING" id="6832.A0A553P0D6"/>
<evidence type="ECO:0000259" key="14">
    <source>
        <dbReference type="SMART" id="SM00968"/>
    </source>
</evidence>
<dbReference type="AlphaFoldDB" id="A0A553P0D6"/>
<dbReference type="CDD" id="cd03273">
    <property type="entry name" value="ABC_SMC2_euk"/>
    <property type="match status" value="1"/>
</dbReference>
<dbReference type="GO" id="GO:0051301">
    <property type="term" value="P:cell division"/>
    <property type="evidence" value="ECO:0007669"/>
    <property type="project" value="UniProtKB-KW"/>
</dbReference>
<dbReference type="Pfam" id="PF02463">
    <property type="entry name" value="SMC_N"/>
    <property type="match status" value="1"/>
</dbReference>
<evidence type="ECO:0000256" key="12">
    <source>
        <dbReference type="ARBA" id="ARBA00058936"/>
    </source>
</evidence>
<evidence type="ECO:0000256" key="4">
    <source>
        <dbReference type="ARBA" id="ARBA00022618"/>
    </source>
</evidence>
<dbReference type="GO" id="GO:0030261">
    <property type="term" value="P:chromosome condensation"/>
    <property type="evidence" value="ECO:0007669"/>
    <property type="project" value="UniProtKB-KW"/>
</dbReference>
<dbReference type="GO" id="GO:0016887">
    <property type="term" value="F:ATP hydrolysis activity"/>
    <property type="evidence" value="ECO:0007669"/>
    <property type="project" value="InterPro"/>
</dbReference>
<evidence type="ECO:0000256" key="8">
    <source>
        <dbReference type="ARBA" id="ARBA00023054"/>
    </source>
</evidence>
<dbReference type="InterPro" id="IPR027120">
    <property type="entry name" value="Smc2_ABC"/>
</dbReference>
<keyword evidence="8 13" id="KW-0175">Coiled coil</keyword>
<dbReference type="Gene3D" id="1.20.1060.20">
    <property type="match status" value="1"/>
</dbReference>
<dbReference type="SMART" id="SM00968">
    <property type="entry name" value="SMC_hinge"/>
    <property type="match status" value="1"/>
</dbReference>
<evidence type="ECO:0000256" key="11">
    <source>
        <dbReference type="ARBA" id="ARBA00023306"/>
    </source>
</evidence>
<dbReference type="PANTHER" id="PTHR43977">
    <property type="entry name" value="STRUCTURAL MAINTENANCE OF CHROMOSOMES PROTEIN 3"/>
    <property type="match status" value="1"/>
</dbReference>
<dbReference type="GO" id="GO:0005634">
    <property type="term" value="C:nucleus"/>
    <property type="evidence" value="ECO:0007669"/>
    <property type="project" value="UniProtKB-SubCell"/>
</dbReference>
<protein>
    <recommendedName>
        <fullName evidence="3">Structural maintenance of chromosomes protein 2</fullName>
    </recommendedName>
</protein>
<comment type="similarity">
    <text evidence="2">Belongs to the SMC family. SMC2 subfamily.</text>
</comment>
<gene>
    <name evidence="15" type="ORF">TCAL_09424</name>
</gene>
<evidence type="ECO:0000256" key="13">
    <source>
        <dbReference type="SAM" id="Coils"/>
    </source>
</evidence>
<accession>A0A553P0D6</accession>
<evidence type="ECO:0000256" key="2">
    <source>
        <dbReference type="ARBA" id="ARBA00005231"/>
    </source>
</evidence>
<feature type="domain" description="SMC hinge" evidence="14">
    <location>
        <begin position="499"/>
        <end position="619"/>
    </location>
</feature>
<keyword evidence="6" id="KW-0498">Mitosis</keyword>
<dbReference type="SUPFAM" id="SSF75553">
    <property type="entry name" value="Smc hinge domain"/>
    <property type="match status" value="1"/>
</dbReference>
<evidence type="ECO:0000256" key="10">
    <source>
        <dbReference type="ARBA" id="ARBA00023242"/>
    </source>
</evidence>
<name>A0A553P0D6_TIGCA</name>
<comment type="subcellular location">
    <subcellularLocation>
        <location evidence="1">Nucleus</location>
    </subcellularLocation>
</comment>
<dbReference type="Proteomes" id="UP000318571">
    <property type="component" value="Chromosome 9"/>
</dbReference>
<dbReference type="InterPro" id="IPR036277">
    <property type="entry name" value="SMC_hinge_sf"/>
</dbReference>
<reference evidence="15 16" key="1">
    <citation type="journal article" date="2018" name="Nat. Ecol. Evol.">
        <title>Genomic signatures of mitonuclear coevolution across populations of Tigriopus californicus.</title>
        <authorList>
            <person name="Barreto F.S."/>
            <person name="Watson E.T."/>
            <person name="Lima T.G."/>
            <person name="Willett C.S."/>
            <person name="Edmands S."/>
            <person name="Li W."/>
            <person name="Burton R.S."/>
        </authorList>
    </citation>
    <scope>NUCLEOTIDE SEQUENCE [LARGE SCALE GENOMIC DNA]</scope>
    <source>
        <strain evidence="15 16">San Diego</strain>
    </source>
</reference>
<sequence>MYIKSIVIDGFKSYGQRTEIHGFDPAFNAITGLNGSGKSNILDSICFLLGITNLSHVRAANLQELVYKNGQAGVTKATVTIHFDNRDKKQSPLGYDHYDEVAITRQVVIGGKNKYLINGTNIQANRVQDFFRSVQLNVNNPHFLIMQGRITKVLNMKPPEILAMIEEAAGTMMYESKKQQAQKTIEKKDSKLREITDILNEEITPTLTKLKEERSTYLEYQKIQRELEHLTKLYIAFKFVTAEETSMKSKEDLEVVNQDIETLKTEIKDGENQIVSIGQRIEQLQRQRDEELKGRFAELEKELSEHEKTAMKTENALKTDKKALDEKSQVAVGLQAMYDKLREEDRVATEALKAAQSRYEAISVGKFSSEDGKAATLQEQVIKIKADLSNAQTTIKTSDMKLKHNKKELRKMETDMKKTESDYKRDSENLKKYENQLSSAQNELNTLDYEEGMAEQLEEQHRNLRHEVMGLERRSDQMSSRYPWLNFQYDDPEKNFDRSQVYGVAAKLISVRDPKFFVALDTAGGGKLTNVIVKTSVAAGKILKRGNLRRRTVMLPLDKMNARCITTQELQSAQRLVGKDHVWRAIDLVKYDRALQAAMEHILGGVLVCTSLDVANKLAFDRSVGKMCVTLDGDKVNPAGELSGGAPSSSGSMLTHIDALREVEAELEARREQLHGLEERLRGIGPLGKRFNQLKLQVEERSHELERVRDRVKNTAHHQLFEEMEALKKQCLELEEAVQASREVEVDGSKKVKELEYKIKNAKQLKEKELKEAEVEVKACKKAVETSKSKWTDKEAEEASLKMEINDLQKAISDAEDQLRACDEAIAGYETECTHLVEAVETAKEAVLEAKEALKAQKEAVAKNNKEMLNEQANSENIAKINHDKGLKVQELKHKLSKAADEVRDAEKLVQHMLDKYEWIGLDRKFFGESGSAYDFKATDPQEAGKKIQKLEETKEKLERTVNMRAMTMLDKAEVQYNDLMRKKATVEMDKAKINKVIEELDRKKKDELRAAWDKVNKDFGSIFSSLLPGTKAKLQPPEGMDVLDGLEASSSFFQYFVKVAFGDVWKESLSELSGGQRSLVALSLILSLLLFKPAPLYILDEVDAALDLSHTQNIGHMLKTHFKHSQFIVVSLKDGMFNNANVLFRTKFVDGMSTVSRTQNKK</sequence>
<dbReference type="GO" id="GO:0005694">
    <property type="term" value="C:chromosome"/>
    <property type="evidence" value="ECO:0007669"/>
    <property type="project" value="InterPro"/>
</dbReference>
<organism evidence="15 16">
    <name type="scientific">Tigriopus californicus</name>
    <name type="common">Marine copepod</name>
    <dbReference type="NCBI Taxonomy" id="6832"/>
    <lineage>
        <taxon>Eukaryota</taxon>
        <taxon>Metazoa</taxon>
        <taxon>Ecdysozoa</taxon>
        <taxon>Arthropoda</taxon>
        <taxon>Crustacea</taxon>
        <taxon>Multicrustacea</taxon>
        <taxon>Hexanauplia</taxon>
        <taxon>Copepoda</taxon>
        <taxon>Harpacticoida</taxon>
        <taxon>Harpacticidae</taxon>
        <taxon>Tigriopus</taxon>
    </lineage>
</organism>
<evidence type="ECO:0000256" key="6">
    <source>
        <dbReference type="ARBA" id="ARBA00022776"/>
    </source>
</evidence>
<evidence type="ECO:0000313" key="15">
    <source>
        <dbReference type="EMBL" id="TRY71148.1"/>
    </source>
</evidence>
<keyword evidence="4" id="KW-0132">Cell division</keyword>
<proteinExistence type="inferred from homology"/>
<keyword evidence="10" id="KW-0539">Nucleus</keyword>
<dbReference type="Pfam" id="PF06470">
    <property type="entry name" value="SMC_hinge"/>
    <property type="match status" value="1"/>
</dbReference>
<dbReference type="Gene3D" id="3.30.70.1620">
    <property type="match status" value="1"/>
</dbReference>
<evidence type="ECO:0000256" key="7">
    <source>
        <dbReference type="ARBA" id="ARBA00022840"/>
    </source>
</evidence>
<keyword evidence="11" id="KW-0131">Cell cycle</keyword>
<keyword evidence="7" id="KW-0067">ATP-binding</keyword>
<dbReference type="InterPro" id="IPR003395">
    <property type="entry name" value="RecF/RecN/SMC_N"/>
</dbReference>
<keyword evidence="5" id="KW-0547">Nucleotide-binding</keyword>
<feature type="coiled-coil region" evidence="13">
    <location>
        <begin position="941"/>
        <end position="990"/>
    </location>
</feature>
<dbReference type="FunFam" id="3.40.50.300:FF:000385">
    <property type="entry name" value="Structural maintenance of chromosomes 2"/>
    <property type="match status" value="1"/>
</dbReference>
<evidence type="ECO:0000256" key="9">
    <source>
        <dbReference type="ARBA" id="ARBA00023067"/>
    </source>
</evidence>